<dbReference type="InterPro" id="IPR013517">
    <property type="entry name" value="FG-GAP"/>
</dbReference>
<accession>A0A6P1P2H0</accession>
<protein>
    <submittedName>
        <fullName evidence="4">T9SS type A sorting domain-containing protein</fullName>
    </submittedName>
</protein>
<dbReference type="InterPro" id="IPR026444">
    <property type="entry name" value="Secre_tail"/>
</dbReference>
<dbReference type="AlphaFoldDB" id="A0A6P1P2H0"/>
<name>A0A6P1P2H0_9BACT</name>
<evidence type="ECO:0000313" key="4">
    <source>
        <dbReference type="EMBL" id="QHL88580.1"/>
    </source>
</evidence>
<dbReference type="Pfam" id="PF18962">
    <property type="entry name" value="Por_Secre_tail"/>
    <property type="match status" value="1"/>
</dbReference>
<dbReference type="NCBIfam" id="TIGR04183">
    <property type="entry name" value="Por_Secre_tail"/>
    <property type="match status" value="1"/>
</dbReference>
<dbReference type="InterPro" id="IPR028994">
    <property type="entry name" value="Integrin_alpha_N"/>
</dbReference>
<dbReference type="Proteomes" id="UP000464214">
    <property type="component" value="Chromosome"/>
</dbReference>
<dbReference type="EMBL" id="CP047897">
    <property type="protein sequence ID" value="QHL88580.1"/>
    <property type="molecule type" value="Genomic_DNA"/>
</dbReference>
<evidence type="ECO:0000256" key="1">
    <source>
        <dbReference type="ARBA" id="ARBA00022729"/>
    </source>
</evidence>
<dbReference type="Pfam" id="PF13517">
    <property type="entry name" value="FG-GAP_3"/>
    <property type="match status" value="2"/>
</dbReference>
<gene>
    <name evidence="4" type="ORF">GU926_14520</name>
</gene>
<keyword evidence="5" id="KW-1185">Reference proteome</keyword>
<proteinExistence type="predicted"/>
<sequence>MNPRLKVLGFLIICLSLAGQTSWAQTRVRFQETAGPVVKANDQPLRLPWAGGFNSPQFSSIDLNQDGQQDLFVFDRSSQKVSTFLAVQSNGQWQYQWAPQYAAAFPQDLKFFALLRDFNCDGAPDIFTASSQGFKVYTNTTSSGSLLSFDLTHPLLTYNDGVNLTVGSEDLPAISDMDGDGDLDILMWEWSGGTRLEYFQNQRAEEGLSCSAMAFTKAASQWGRVTRCAGNCNSYKFDAEACPSLHHVGGSSVLPLHLNSDELLDLVVGHDDCPDLVSLINTGTILTPKITSAERNLPPDITGNQFSVFPAAYYLDVTFDGLPDLVVAPNMTSNAHRNVDLNRSTWVYANTGTARHPRFQSPKQPFLQDQMLDVGEGASPALGDLDGDGDADLLIGNTALLKDGRYAASLSFYRNTGTAAEASFTLAQQDYLGFTVGELQNLKPQLLDIDQDGKVDLFWSAFNQTTSLVEAKYILNEAAPGADAQFSQEKSIAITGLNFFKGDVPYLADIDQDGVLDLLVGRNSGALTYYRNTGTNTARVWSLVTESLGGIAANVERKRLQVLFLDLNHDRQADLLTTDDSGTVRFYPSFQQHLTGTFLVEENLLWGGAQADRPIAFGSNLTLASADLKQDKYKLPELLLGTQAGGVRFLNPVPDPLGTGEGQASELSNLQLYPNPAASFTTLLSPRAVRFTLHNLEGRKVAQGEAAAQKATTLKTGHLPAGLYLLRVTSAAGSTATLKLVISK</sequence>
<feature type="chain" id="PRO_5026787270" evidence="2">
    <location>
        <begin position="25"/>
        <end position="744"/>
    </location>
</feature>
<dbReference type="SUPFAM" id="SSF69318">
    <property type="entry name" value="Integrin alpha N-terminal domain"/>
    <property type="match status" value="1"/>
</dbReference>
<dbReference type="RefSeq" id="WP_160693137.1">
    <property type="nucleotide sequence ID" value="NZ_CP047897.1"/>
</dbReference>
<evidence type="ECO:0000313" key="5">
    <source>
        <dbReference type="Proteomes" id="UP000464214"/>
    </source>
</evidence>
<keyword evidence="1 2" id="KW-0732">Signal</keyword>
<organism evidence="4 5">
    <name type="scientific">Nibribacter ruber</name>
    <dbReference type="NCBI Taxonomy" id="2698458"/>
    <lineage>
        <taxon>Bacteria</taxon>
        <taxon>Pseudomonadati</taxon>
        <taxon>Bacteroidota</taxon>
        <taxon>Cytophagia</taxon>
        <taxon>Cytophagales</taxon>
        <taxon>Hymenobacteraceae</taxon>
        <taxon>Nibribacter</taxon>
    </lineage>
</organism>
<evidence type="ECO:0000256" key="2">
    <source>
        <dbReference type="SAM" id="SignalP"/>
    </source>
</evidence>
<feature type="signal peptide" evidence="2">
    <location>
        <begin position="1"/>
        <end position="24"/>
    </location>
</feature>
<reference evidence="4 5" key="1">
    <citation type="submission" date="2020-01" db="EMBL/GenBank/DDBJ databases">
        <authorList>
            <person name="Kim M."/>
        </authorList>
    </citation>
    <scope>NUCLEOTIDE SEQUENCE [LARGE SCALE GENOMIC DNA]</scope>
    <source>
        <strain evidence="4 5">BT10</strain>
    </source>
</reference>
<dbReference type="Gene3D" id="2.130.10.130">
    <property type="entry name" value="Integrin alpha, N-terminal"/>
    <property type="match status" value="1"/>
</dbReference>
<dbReference type="PANTHER" id="PTHR44103:SF1">
    <property type="entry name" value="PROPROTEIN CONVERTASE P"/>
    <property type="match status" value="1"/>
</dbReference>
<dbReference type="PANTHER" id="PTHR44103">
    <property type="entry name" value="PROPROTEIN CONVERTASE P"/>
    <property type="match status" value="1"/>
</dbReference>
<evidence type="ECO:0000259" key="3">
    <source>
        <dbReference type="Pfam" id="PF18962"/>
    </source>
</evidence>
<feature type="domain" description="Secretion system C-terminal sorting" evidence="3">
    <location>
        <begin position="672"/>
        <end position="742"/>
    </location>
</feature>
<dbReference type="KEGG" id="nib:GU926_14520"/>